<dbReference type="EMBL" id="FOLB01000003">
    <property type="protein sequence ID" value="SFC08206.1"/>
    <property type="molecule type" value="Genomic_DNA"/>
</dbReference>
<feature type="transmembrane region" description="Helical" evidence="1">
    <location>
        <begin position="240"/>
        <end position="263"/>
    </location>
</feature>
<dbReference type="OrthoDB" id="3822725at2"/>
<gene>
    <name evidence="2" type="ORF">SAMN04487968_103307</name>
</gene>
<feature type="transmembrane region" description="Helical" evidence="1">
    <location>
        <begin position="191"/>
        <end position="211"/>
    </location>
</feature>
<name>A0A1I1G9Y2_9ACTN</name>
<reference evidence="2 3" key="1">
    <citation type="submission" date="2016-10" db="EMBL/GenBank/DDBJ databases">
        <authorList>
            <person name="de Groot N.N."/>
        </authorList>
    </citation>
    <scope>NUCLEOTIDE SEQUENCE [LARGE SCALE GENOMIC DNA]</scope>
    <source>
        <strain evidence="2 3">CGMCC 1.7056</strain>
    </source>
</reference>
<proteinExistence type="predicted"/>
<protein>
    <recommendedName>
        <fullName evidence="4">ABC-2 family transporter protein</fullName>
    </recommendedName>
</protein>
<feature type="transmembrane region" description="Helical" evidence="1">
    <location>
        <begin position="163"/>
        <end position="184"/>
    </location>
</feature>
<feature type="transmembrane region" description="Helical" evidence="1">
    <location>
        <begin position="71"/>
        <end position="94"/>
    </location>
</feature>
<evidence type="ECO:0000313" key="2">
    <source>
        <dbReference type="EMBL" id="SFC08206.1"/>
    </source>
</evidence>
<feature type="transmembrane region" description="Helical" evidence="1">
    <location>
        <begin position="43"/>
        <end position="65"/>
    </location>
</feature>
<dbReference type="Proteomes" id="UP000198832">
    <property type="component" value="Unassembled WGS sequence"/>
</dbReference>
<organism evidence="2 3">
    <name type="scientific">Nocardioides terrae</name>
    <dbReference type="NCBI Taxonomy" id="574651"/>
    <lineage>
        <taxon>Bacteria</taxon>
        <taxon>Bacillati</taxon>
        <taxon>Actinomycetota</taxon>
        <taxon>Actinomycetes</taxon>
        <taxon>Propionibacteriales</taxon>
        <taxon>Nocardioidaceae</taxon>
        <taxon>Nocardioides</taxon>
    </lineage>
</organism>
<sequence>MTTAILAADARTPARTRTTPNPIPFTRILGVELRKMFDTRSGFWLMASIGILAVIATGAVILFAPSDEVDYSAFASAIGIPMTIILPMIAVLSVSSEWSQRSALTTFTLVPSRARVIGAKALLTVAVGVVSMLVALGVGAVGNVIGSALAGVDQSWNVSPTEFAQIVLADGIGMLMGFMLGVLLRNSPAAIVGYFVYALVLPGISGALASANDWWDQHGAWFDLNWASNRLYDNSLTGEMWAQLGVTTLLWLVLPLAIGLRFLMRAEVK</sequence>
<keyword evidence="1" id="KW-0812">Transmembrane</keyword>
<evidence type="ECO:0008006" key="4">
    <source>
        <dbReference type="Google" id="ProtNLM"/>
    </source>
</evidence>
<dbReference type="STRING" id="574651.SAMN04487968_103307"/>
<dbReference type="AlphaFoldDB" id="A0A1I1G9Y2"/>
<accession>A0A1I1G9Y2</accession>
<keyword evidence="1" id="KW-0472">Membrane</keyword>
<evidence type="ECO:0000256" key="1">
    <source>
        <dbReference type="SAM" id="Phobius"/>
    </source>
</evidence>
<evidence type="ECO:0000313" key="3">
    <source>
        <dbReference type="Proteomes" id="UP000198832"/>
    </source>
</evidence>
<keyword evidence="3" id="KW-1185">Reference proteome</keyword>
<dbReference type="RefSeq" id="WP_091121439.1">
    <property type="nucleotide sequence ID" value="NZ_FOLB01000003.1"/>
</dbReference>
<feature type="transmembrane region" description="Helical" evidence="1">
    <location>
        <begin position="121"/>
        <end position="151"/>
    </location>
</feature>
<keyword evidence="1" id="KW-1133">Transmembrane helix</keyword>